<accession>A0AA87NRL8</accession>
<dbReference type="Pfam" id="PF01547">
    <property type="entry name" value="SBP_bac_1"/>
    <property type="match status" value="1"/>
</dbReference>
<dbReference type="Gene3D" id="3.40.190.10">
    <property type="entry name" value="Periplasmic binding protein-like II"/>
    <property type="match status" value="2"/>
</dbReference>
<sequence>MKKSIALSFLCLCTVLFVLTGCKPKEDNADSNAPVTLSVYMQMDLANPQSAYWPETVAAFEKQYPNIKLEFEYVNGEAFHDKFQIMAASGDIPDVFTTYAGARSGYVLDRGMVKDLRPYLTDDLKNQYNPAVWAPQGPNGEIYIISQNLAVCTVVYVNPKLQKQLGLTTPTTLDEMIAQVPAIRAAGLTPLAFANKGQWQAQSLLLSMLTDRMAGTEWFDKAMVGTAKFSDQQFVDAINVIKTMTDSKLFPPGVNQMEGTASWGEFIADKAVYLLDAGWRISALKKAAKPEDYEQYQLMAFPAIAGEVTHGSSAATTGESFGMNAKLTGAKADAAWKFISFMSGKEACEILTKYGTTTTYKLDLSKFDIDQLTKQYIDLINNQSMGYVIDAKMDSEGVNSLLNPGIQAVMIGQKTPAELANEYEAWVAANDSHRKK</sequence>
<evidence type="ECO:0000313" key="5">
    <source>
        <dbReference type="Proteomes" id="UP000014634"/>
    </source>
</evidence>
<dbReference type="PANTHER" id="PTHR43649">
    <property type="entry name" value="ARABINOSE-BINDING PROTEIN-RELATED"/>
    <property type="match status" value="1"/>
</dbReference>
<evidence type="ECO:0008006" key="6">
    <source>
        <dbReference type="Google" id="ProtNLM"/>
    </source>
</evidence>
<dbReference type="Proteomes" id="UP000014634">
    <property type="component" value="Unassembled WGS sequence"/>
</dbReference>
<feature type="signal peptide" evidence="3">
    <location>
        <begin position="1"/>
        <end position="20"/>
    </location>
</feature>
<name>A0AA87NRL8_TREMD</name>
<dbReference type="RefSeq" id="WP_016523334.1">
    <property type="nucleotide sequence ID" value="NZ_KE332517.1"/>
</dbReference>
<gene>
    <name evidence="4" type="ORF">HMPREF9195_01391</name>
</gene>
<proteinExistence type="inferred from homology"/>
<evidence type="ECO:0000256" key="2">
    <source>
        <dbReference type="ARBA" id="ARBA00008520"/>
    </source>
</evidence>
<dbReference type="InterPro" id="IPR006059">
    <property type="entry name" value="SBP"/>
</dbReference>
<protein>
    <recommendedName>
        <fullName evidence="6">Multiple sugar transport system substrate-binding protein</fullName>
    </recommendedName>
</protein>
<evidence type="ECO:0000313" key="4">
    <source>
        <dbReference type="EMBL" id="EPF28495.1"/>
    </source>
</evidence>
<dbReference type="SUPFAM" id="SSF53850">
    <property type="entry name" value="Periplasmic binding protein-like II"/>
    <property type="match status" value="1"/>
</dbReference>
<dbReference type="GO" id="GO:0042597">
    <property type="term" value="C:periplasmic space"/>
    <property type="evidence" value="ECO:0007669"/>
    <property type="project" value="UniProtKB-SubCell"/>
</dbReference>
<dbReference type="PANTHER" id="PTHR43649:SF12">
    <property type="entry name" value="DIACETYLCHITOBIOSE BINDING PROTEIN DASA"/>
    <property type="match status" value="1"/>
</dbReference>
<dbReference type="InterPro" id="IPR050490">
    <property type="entry name" value="Bact_solute-bd_prot1"/>
</dbReference>
<organism evidence="4 5">
    <name type="scientific">Treponema medium ATCC 700293</name>
    <dbReference type="NCBI Taxonomy" id="1125700"/>
    <lineage>
        <taxon>Bacteria</taxon>
        <taxon>Pseudomonadati</taxon>
        <taxon>Spirochaetota</taxon>
        <taxon>Spirochaetia</taxon>
        <taxon>Spirochaetales</taxon>
        <taxon>Treponemataceae</taxon>
        <taxon>Treponema</taxon>
    </lineage>
</organism>
<dbReference type="PROSITE" id="PS51257">
    <property type="entry name" value="PROKAR_LIPOPROTEIN"/>
    <property type="match status" value="1"/>
</dbReference>
<reference evidence="4 5" key="1">
    <citation type="submission" date="2013-04" db="EMBL/GenBank/DDBJ databases">
        <title>The Genome Sequence of Treponema medium ATCC 700293.</title>
        <authorList>
            <consortium name="The Broad Institute Genomics Platform"/>
            <person name="Earl A."/>
            <person name="Ward D."/>
            <person name="Feldgarden M."/>
            <person name="Gevers D."/>
            <person name="Leonetti C."/>
            <person name="Blanton J.M."/>
            <person name="Dewhirst F.E."/>
            <person name="Izard J."/>
            <person name="Walker B."/>
            <person name="Young S."/>
            <person name="Zeng Q."/>
            <person name="Gargeya S."/>
            <person name="Fitzgerald M."/>
            <person name="Haas B."/>
            <person name="Abouelleil A."/>
            <person name="Allen A.W."/>
            <person name="Alvarado L."/>
            <person name="Arachchi H.M."/>
            <person name="Berlin A.M."/>
            <person name="Chapman S.B."/>
            <person name="Gainer-Dewar J."/>
            <person name="Goldberg J."/>
            <person name="Griggs A."/>
            <person name="Gujja S."/>
            <person name="Hansen M."/>
            <person name="Howarth C."/>
            <person name="Imamovic A."/>
            <person name="Ireland A."/>
            <person name="Larimer J."/>
            <person name="McCowan C."/>
            <person name="Murphy C."/>
            <person name="Pearson M."/>
            <person name="Poon T.W."/>
            <person name="Priest M."/>
            <person name="Roberts A."/>
            <person name="Saif S."/>
            <person name="Shea T."/>
            <person name="Sisk P."/>
            <person name="Sykes S."/>
            <person name="Wortman J."/>
            <person name="Nusbaum C."/>
            <person name="Birren B."/>
        </authorList>
    </citation>
    <scope>NUCLEOTIDE SEQUENCE [LARGE SCALE GENOMIC DNA]</scope>
    <source>
        <strain evidence="4 5">ATCC 700293</strain>
    </source>
</reference>
<feature type="chain" id="PRO_5041694485" description="Multiple sugar transport system substrate-binding protein" evidence="3">
    <location>
        <begin position="21"/>
        <end position="436"/>
    </location>
</feature>
<dbReference type="EMBL" id="ATFE01000011">
    <property type="protein sequence ID" value="EPF28495.1"/>
    <property type="molecule type" value="Genomic_DNA"/>
</dbReference>
<comment type="similarity">
    <text evidence="2">Belongs to the bacterial solute-binding protein 1 family.</text>
</comment>
<keyword evidence="3" id="KW-0732">Signal</keyword>
<comment type="caution">
    <text evidence="4">The sequence shown here is derived from an EMBL/GenBank/DDBJ whole genome shotgun (WGS) entry which is preliminary data.</text>
</comment>
<comment type="subcellular location">
    <subcellularLocation>
        <location evidence="1">Periplasm</location>
    </subcellularLocation>
</comment>
<dbReference type="AlphaFoldDB" id="A0AA87NRL8"/>
<evidence type="ECO:0000256" key="1">
    <source>
        <dbReference type="ARBA" id="ARBA00004418"/>
    </source>
</evidence>
<evidence type="ECO:0000256" key="3">
    <source>
        <dbReference type="SAM" id="SignalP"/>
    </source>
</evidence>